<feature type="region of interest" description="Disordered" evidence="2">
    <location>
        <begin position="58"/>
        <end position="165"/>
    </location>
</feature>
<feature type="compositionally biased region" description="Low complexity" evidence="2">
    <location>
        <begin position="73"/>
        <end position="93"/>
    </location>
</feature>
<evidence type="ECO:0000313" key="3">
    <source>
        <dbReference type="EMBL" id="GMH65661.1"/>
    </source>
</evidence>
<feature type="compositionally biased region" description="Pro residues" evidence="2">
    <location>
        <begin position="769"/>
        <end position="780"/>
    </location>
</feature>
<feature type="compositionally biased region" description="Polar residues" evidence="2">
    <location>
        <begin position="410"/>
        <end position="421"/>
    </location>
</feature>
<feature type="coiled-coil region" evidence="1">
    <location>
        <begin position="838"/>
        <end position="918"/>
    </location>
</feature>
<dbReference type="PANTHER" id="PTHR45615">
    <property type="entry name" value="MYOSIN HEAVY CHAIN, NON-MUSCLE"/>
    <property type="match status" value="1"/>
</dbReference>
<accession>A0A9W7A4D9</accession>
<dbReference type="PANTHER" id="PTHR45615:SF80">
    <property type="entry name" value="GRIP DOMAIN-CONTAINING PROTEIN"/>
    <property type="match status" value="1"/>
</dbReference>
<feature type="compositionally biased region" description="Basic and acidic residues" evidence="2">
    <location>
        <begin position="429"/>
        <end position="454"/>
    </location>
</feature>
<dbReference type="AlphaFoldDB" id="A0A9W7A4D9"/>
<feature type="region of interest" description="Disordered" evidence="2">
    <location>
        <begin position="1027"/>
        <end position="1099"/>
    </location>
</feature>
<evidence type="ECO:0000256" key="2">
    <source>
        <dbReference type="SAM" id="MobiDB-lite"/>
    </source>
</evidence>
<organism evidence="3 4">
    <name type="scientific">Triparma laevis f. longispina</name>
    <dbReference type="NCBI Taxonomy" id="1714387"/>
    <lineage>
        <taxon>Eukaryota</taxon>
        <taxon>Sar</taxon>
        <taxon>Stramenopiles</taxon>
        <taxon>Ochrophyta</taxon>
        <taxon>Bolidophyceae</taxon>
        <taxon>Parmales</taxon>
        <taxon>Triparmaceae</taxon>
        <taxon>Triparma</taxon>
    </lineage>
</organism>
<sequence>MTSLHSPSVHPPSAPLSPSTVSSCPPSPPLESLSDSFGGVKAKLDHLESTIGSTLNISKKQKNFTPFKTRHMSSQQQYGQQYQQQDSDSDVSSLNDSVVITPPRSQTHATHSPRPKRSSALKQRSLNTPTKSLSKTSMKKLSSPSLKKKTFVTTTTTTPLKPPQNLVDQLTQSRQHAQTLQSSVTSSRLQLSSEKNLRLKLERSLTTSKIFNERLEEEVERLKREQEECREEIERKDLKLKEVGREVEVLKEEFDYFKLKYSSGEEKNLKYDLEKKEIDLNQLQEELKVEKEKQIKIEKELEGFKEKEREEKGEKERIERRVEEERERERKERERAEGEVRRLKEKLDENESNVKRDVRKWEKEVEAERRKRDRIEGKCEEIRRGIEEEKKNANNLKSKLREVKAENNELKSTTNTSSSELANLHRTIRRLEEEKERTEREREEERGAREEVERKVERLRKEGEERKEIEEENARLKSCILALQTSTTSLNKTYLSERTQRLQLQEQLIHNTSKFKQAMSFFSKELEEVGREQLKIVEREQQVRNINEGVREDIEALKAKRNIERRASELKVEAERLERNPMGRIGERDLEFKAIKASIEEGGRDIHGAFHEGPVGEGARLSPDLGDRDLKLREPIVKPIPTPTTVAVKPPAASSEIGDLKEAIESVKSHLESLTKSANNNSTSSEISKLRRELIEESRSKEVEGLRRMVEGVVEKVEDLKRGNGEVLKEGLEEVLKKFAGIGRSIALAQEQTKIYSTPPPAAAAAPSPSSPTTPTPPPIPYFENESISKLRSEIDGLKTTILNLHTHTNTFTPPPQPTVTHVTTPPPTTNNNNLELITSLRHEITTLKSEISTLQNNRVESTISLGLQKGELEVEKRKVEEFKEKAERWKREGGREVERLNEELRKSKMKSGGLEEELFREKREVEKLGGLIAELRRKEGRVEEKDLELQVRKEKCLVLEAKVKFEEEVKGKLEEEVERLKGKIEQEEEEKKRVTLTTEVKSKSFVTVGVNAMEIPKLLVTTGVDAMEQSEEGENNAELTQANAELSQTVSELTTELERTQDKLENVQSELDGIRTAPKGPKGGEQEQGSLSPIRRDLESEKRALLRLHEQLKVNAQKQSLELTEQMTDHVRVLREKKEDYERKEVRNKKRRDDEIKRVKKMWEGEVDVLRSQVATLKKEMTESIASGKFGSGTNPHMRNTITEQQRLIKETKEDAIELVNSVIQDVEGEGEEEDEDDNMQVNELVNDLSRELKCQDDIVKRLRSR</sequence>
<feature type="compositionally biased region" description="Polar residues" evidence="2">
    <location>
        <begin position="94"/>
        <end position="110"/>
    </location>
</feature>
<gene>
    <name evidence="3" type="ORF">TrLO_g14476</name>
</gene>
<name>A0A9W7A4D9_9STRA</name>
<protein>
    <submittedName>
        <fullName evidence="3">Uncharacterized protein</fullName>
    </submittedName>
</protein>
<feature type="compositionally biased region" description="Polar residues" evidence="2">
    <location>
        <begin position="1038"/>
        <end position="1055"/>
    </location>
</feature>
<reference evidence="4" key="1">
    <citation type="journal article" date="2023" name="Commun. Biol.">
        <title>Genome analysis of Parmales, the sister group of diatoms, reveals the evolutionary specialization of diatoms from phago-mixotrophs to photoautotrophs.</title>
        <authorList>
            <person name="Ban H."/>
            <person name="Sato S."/>
            <person name="Yoshikawa S."/>
            <person name="Yamada K."/>
            <person name="Nakamura Y."/>
            <person name="Ichinomiya M."/>
            <person name="Sato N."/>
            <person name="Blanc-Mathieu R."/>
            <person name="Endo H."/>
            <person name="Kuwata A."/>
            <person name="Ogata H."/>
        </authorList>
    </citation>
    <scope>NUCLEOTIDE SEQUENCE [LARGE SCALE GENOMIC DNA]</scope>
    <source>
        <strain evidence="4">NIES 3700</strain>
    </source>
</reference>
<proteinExistence type="predicted"/>
<feature type="region of interest" description="Disordered" evidence="2">
    <location>
        <begin position="406"/>
        <end position="454"/>
    </location>
</feature>
<dbReference type="Proteomes" id="UP001165122">
    <property type="component" value="Unassembled WGS sequence"/>
</dbReference>
<comment type="caution">
    <text evidence="3">The sequence shown here is derived from an EMBL/GenBank/DDBJ whole genome shotgun (WGS) entry which is preliminary data.</text>
</comment>
<feature type="region of interest" description="Disordered" evidence="2">
    <location>
        <begin position="758"/>
        <end position="780"/>
    </location>
</feature>
<keyword evidence="4" id="KW-1185">Reference proteome</keyword>
<evidence type="ECO:0000256" key="1">
    <source>
        <dbReference type="SAM" id="Coils"/>
    </source>
</evidence>
<feature type="region of interest" description="Disordered" evidence="2">
    <location>
        <begin position="809"/>
        <end position="832"/>
    </location>
</feature>
<feature type="region of interest" description="Disordered" evidence="2">
    <location>
        <begin position="1"/>
        <end position="37"/>
    </location>
</feature>
<feature type="compositionally biased region" description="Low complexity" evidence="2">
    <location>
        <begin position="819"/>
        <end position="832"/>
    </location>
</feature>
<feature type="region of interest" description="Disordered" evidence="2">
    <location>
        <begin position="305"/>
        <end position="341"/>
    </location>
</feature>
<feature type="compositionally biased region" description="Low complexity" evidence="2">
    <location>
        <begin position="128"/>
        <end position="159"/>
    </location>
</feature>
<feature type="compositionally biased region" description="Basic and acidic residues" evidence="2">
    <location>
        <begin position="1057"/>
        <end position="1066"/>
    </location>
</feature>
<keyword evidence="1" id="KW-0175">Coiled coil</keyword>
<dbReference type="EMBL" id="BRXW01000554">
    <property type="protein sequence ID" value="GMH65661.1"/>
    <property type="molecule type" value="Genomic_DNA"/>
</dbReference>
<dbReference type="OrthoDB" id="10649321at2759"/>
<feature type="coiled-coil region" evidence="1">
    <location>
        <begin position="964"/>
        <end position="998"/>
    </location>
</feature>
<feature type="coiled-coil region" evidence="1">
    <location>
        <begin position="540"/>
        <end position="580"/>
    </location>
</feature>
<feature type="compositionally biased region" description="Low complexity" evidence="2">
    <location>
        <begin position="16"/>
        <end position="36"/>
    </location>
</feature>
<evidence type="ECO:0000313" key="4">
    <source>
        <dbReference type="Proteomes" id="UP001165122"/>
    </source>
</evidence>